<proteinExistence type="predicted"/>
<evidence type="ECO:0000256" key="1">
    <source>
        <dbReference type="ARBA" id="ARBA00004651"/>
    </source>
</evidence>
<feature type="transmembrane region" description="Helical" evidence="13">
    <location>
        <begin position="180"/>
        <end position="199"/>
    </location>
</feature>
<evidence type="ECO:0000256" key="10">
    <source>
        <dbReference type="ARBA" id="ARBA00023004"/>
    </source>
</evidence>
<evidence type="ECO:0000256" key="6">
    <source>
        <dbReference type="ARBA" id="ARBA00022723"/>
    </source>
</evidence>
<evidence type="ECO:0000256" key="7">
    <source>
        <dbReference type="ARBA" id="ARBA00022982"/>
    </source>
</evidence>
<feature type="transmembrane region" description="Helical" evidence="13">
    <location>
        <begin position="87"/>
        <end position="107"/>
    </location>
</feature>
<accession>A0ABU0CRN6</accession>
<evidence type="ECO:0000256" key="3">
    <source>
        <dbReference type="ARBA" id="ARBA00022475"/>
    </source>
</evidence>
<dbReference type="SUPFAM" id="SSF103501">
    <property type="entry name" value="Respiratory nitrate reductase 1 gamma chain"/>
    <property type="match status" value="1"/>
</dbReference>
<keyword evidence="12 13" id="KW-0472">Membrane</keyword>
<evidence type="ECO:0000256" key="9">
    <source>
        <dbReference type="ARBA" id="ARBA00023002"/>
    </source>
</evidence>
<evidence type="ECO:0000256" key="4">
    <source>
        <dbReference type="ARBA" id="ARBA00022617"/>
    </source>
</evidence>
<feature type="transmembrane region" description="Helical" evidence="13">
    <location>
        <begin position="6"/>
        <end position="24"/>
    </location>
</feature>
<dbReference type="NCBIfam" id="TIGR00351">
    <property type="entry name" value="narI"/>
    <property type="match status" value="1"/>
</dbReference>
<protein>
    <submittedName>
        <fullName evidence="15">Nitrate reductase gamma subunit</fullName>
    </submittedName>
</protein>
<feature type="transmembrane region" description="Helical" evidence="13">
    <location>
        <begin position="127"/>
        <end position="147"/>
    </location>
</feature>
<keyword evidence="7" id="KW-0249">Electron transport</keyword>
<keyword evidence="11" id="KW-0534">Nitrate assimilation</keyword>
<dbReference type="PANTHER" id="PTHR30598">
    <property type="entry name" value="NITRATE REDUCTASE PRIVATE CHAPERONE, REDOX ENZYME MATURATION PROTEIN REMP FAMILY"/>
    <property type="match status" value="1"/>
</dbReference>
<reference evidence="15 16" key="1">
    <citation type="submission" date="2023-07" db="EMBL/GenBank/DDBJ databases">
        <title>Genomic Encyclopedia of Type Strains, Phase IV (KMG-IV): sequencing the most valuable type-strain genomes for metagenomic binning, comparative biology and taxonomic classification.</title>
        <authorList>
            <person name="Goeker M."/>
        </authorList>
    </citation>
    <scope>NUCLEOTIDE SEQUENCE [LARGE SCALE GENOMIC DNA]</scope>
    <source>
        <strain evidence="15 16">DSM 17740</strain>
    </source>
</reference>
<keyword evidence="9" id="KW-0560">Oxidoreductase</keyword>
<dbReference type="PANTHER" id="PTHR30598:SF3">
    <property type="entry name" value="RESPIRATORY NITRATE REDUCTASE 1 GAMMA CHAIN"/>
    <property type="match status" value="1"/>
</dbReference>
<dbReference type="InterPro" id="IPR036197">
    <property type="entry name" value="NarG-like_sf"/>
</dbReference>
<comment type="subcellular location">
    <subcellularLocation>
        <location evidence="1">Cell membrane</location>
        <topology evidence="1">Multi-pass membrane protein</topology>
    </subcellularLocation>
</comment>
<evidence type="ECO:0000259" key="14">
    <source>
        <dbReference type="Pfam" id="PF02665"/>
    </source>
</evidence>
<dbReference type="InterPro" id="IPR023234">
    <property type="entry name" value="NarG-like_domain"/>
</dbReference>
<dbReference type="InterPro" id="IPR003816">
    <property type="entry name" value="Nitrate_red_gam"/>
</dbReference>
<keyword evidence="6" id="KW-0479">Metal-binding</keyword>
<name>A0ABU0CRN6_9BACI</name>
<evidence type="ECO:0000313" key="16">
    <source>
        <dbReference type="Proteomes" id="UP001232445"/>
    </source>
</evidence>
<evidence type="ECO:0000256" key="5">
    <source>
        <dbReference type="ARBA" id="ARBA00022692"/>
    </source>
</evidence>
<keyword evidence="2" id="KW-0813">Transport</keyword>
<keyword evidence="16" id="KW-1185">Reference proteome</keyword>
<evidence type="ECO:0000256" key="8">
    <source>
        <dbReference type="ARBA" id="ARBA00022989"/>
    </source>
</evidence>
<dbReference type="Proteomes" id="UP001232445">
    <property type="component" value="Unassembled WGS sequence"/>
</dbReference>
<comment type="caution">
    <text evidence="15">The sequence shown here is derived from an EMBL/GenBank/DDBJ whole genome shotgun (WGS) entry which is preliminary data.</text>
</comment>
<evidence type="ECO:0000313" key="15">
    <source>
        <dbReference type="EMBL" id="MDQ0339086.1"/>
    </source>
</evidence>
<sequence>MIEQFLWVIFPYIALTIFIGGHIYRYNHDQFGWTAKSSELLEKKQLKWGSNLFHFGIIFVFFGHVLGILIPASIYEALGVTKDMYHILAIAGGIPAGIIATVGLLILINRRLTDKHVKLTSSKGDFVALFFLSVVMLTGLASTFLNINPQGFDYRTTIGPWFRSLFVFQPDPTLMSTVPIWFKIHILAAFAFFAVWPFTRMVHVFSFPLKYLSRSFVVYRKRRPYKQDQPVKKTL</sequence>
<dbReference type="InterPro" id="IPR051936">
    <property type="entry name" value="Heme-iron_electron_transfer"/>
</dbReference>
<keyword evidence="3" id="KW-1003">Cell membrane</keyword>
<organism evidence="15 16">
    <name type="scientific">Caldalkalibacillus uzonensis</name>
    <dbReference type="NCBI Taxonomy" id="353224"/>
    <lineage>
        <taxon>Bacteria</taxon>
        <taxon>Bacillati</taxon>
        <taxon>Bacillota</taxon>
        <taxon>Bacilli</taxon>
        <taxon>Bacillales</taxon>
        <taxon>Bacillaceae</taxon>
        <taxon>Caldalkalibacillus</taxon>
    </lineage>
</organism>
<keyword evidence="4" id="KW-0349">Heme</keyword>
<keyword evidence="10" id="KW-0408">Iron</keyword>
<feature type="domain" description="NarG-like" evidence="14">
    <location>
        <begin position="4"/>
        <end position="222"/>
    </location>
</feature>
<keyword evidence="8 13" id="KW-1133">Transmembrane helix</keyword>
<dbReference type="EMBL" id="JAUSUQ010000006">
    <property type="protein sequence ID" value="MDQ0339086.1"/>
    <property type="molecule type" value="Genomic_DNA"/>
</dbReference>
<gene>
    <name evidence="15" type="ORF">J2S00_001872</name>
</gene>
<evidence type="ECO:0000256" key="11">
    <source>
        <dbReference type="ARBA" id="ARBA00023063"/>
    </source>
</evidence>
<dbReference type="RefSeq" id="WP_307338529.1">
    <property type="nucleotide sequence ID" value="NZ_JAUSUQ010000006.1"/>
</dbReference>
<dbReference type="Gene3D" id="1.20.950.20">
    <property type="entry name" value="Transmembrane di-heme cytochromes, Chain C"/>
    <property type="match status" value="1"/>
</dbReference>
<keyword evidence="5 13" id="KW-0812">Transmembrane</keyword>
<dbReference type="Pfam" id="PF02665">
    <property type="entry name" value="Nitrate_red_gam"/>
    <property type="match status" value="1"/>
</dbReference>
<evidence type="ECO:0000256" key="12">
    <source>
        <dbReference type="ARBA" id="ARBA00023136"/>
    </source>
</evidence>
<feature type="transmembrane region" description="Helical" evidence="13">
    <location>
        <begin position="52"/>
        <end position="75"/>
    </location>
</feature>
<evidence type="ECO:0000256" key="2">
    <source>
        <dbReference type="ARBA" id="ARBA00022448"/>
    </source>
</evidence>
<evidence type="ECO:0000256" key="13">
    <source>
        <dbReference type="SAM" id="Phobius"/>
    </source>
</evidence>